<keyword evidence="3" id="KW-1185">Reference proteome</keyword>
<reference evidence="2 3" key="1">
    <citation type="journal article" date="2019" name="Sci. Rep.">
        <title>Orb-weaving spider Araneus ventricosus genome elucidates the spidroin gene catalogue.</title>
        <authorList>
            <person name="Kono N."/>
            <person name="Nakamura H."/>
            <person name="Ohtoshi R."/>
            <person name="Moran D.A.P."/>
            <person name="Shinohara A."/>
            <person name="Yoshida Y."/>
            <person name="Fujiwara M."/>
            <person name="Mori M."/>
            <person name="Tomita M."/>
            <person name="Arakawa K."/>
        </authorList>
    </citation>
    <scope>NUCLEOTIDE SEQUENCE [LARGE SCALE GENOMIC DNA]</scope>
</reference>
<comment type="caution">
    <text evidence="2">The sequence shown here is derived from an EMBL/GenBank/DDBJ whole genome shotgun (WGS) entry which is preliminary data.</text>
</comment>
<evidence type="ECO:0000256" key="1">
    <source>
        <dbReference type="SAM" id="Phobius"/>
    </source>
</evidence>
<keyword evidence="1" id="KW-0812">Transmembrane</keyword>
<accession>A0A4Y2L8U2</accession>
<evidence type="ECO:0000313" key="2">
    <source>
        <dbReference type="EMBL" id="GBN10243.1"/>
    </source>
</evidence>
<evidence type="ECO:0000313" key="3">
    <source>
        <dbReference type="Proteomes" id="UP000499080"/>
    </source>
</evidence>
<keyword evidence="1" id="KW-0472">Membrane</keyword>
<proteinExistence type="predicted"/>
<dbReference type="Proteomes" id="UP000499080">
    <property type="component" value="Unassembled WGS sequence"/>
</dbReference>
<feature type="transmembrane region" description="Helical" evidence="1">
    <location>
        <begin position="18"/>
        <end position="40"/>
    </location>
</feature>
<dbReference type="EMBL" id="BGPR01005444">
    <property type="protein sequence ID" value="GBN10243.1"/>
    <property type="molecule type" value="Genomic_DNA"/>
</dbReference>
<dbReference type="AlphaFoldDB" id="A0A4Y2L8U2"/>
<keyword evidence="1" id="KW-1133">Transmembrane helix</keyword>
<protein>
    <submittedName>
        <fullName evidence="2">Uncharacterized protein</fullName>
    </submittedName>
</protein>
<organism evidence="2 3">
    <name type="scientific">Araneus ventricosus</name>
    <name type="common">Orbweaver spider</name>
    <name type="synonym">Epeira ventricosa</name>
    <dbReference type="NCBI Taxonomy" id="182803"/>
    <lineage>
        <taxon>Eukaryota</taxon>
        <taxon>Metazoa</taxon>
        <taxon>Ecdysozoa</taxon>
        <taxon>Arthropoda</taxon>
        <taxon>Chelicerata</taxon>
        <taxon>Arachnida</taxon>
        <taxon>Araneae</taxon>
        <taxon>Araneomorphae</taxon>
        <taxon>Entelegynae</taxon>
        <taxon>Araneoidea</taxon>
        <taxon>Araneidae</taxon>
        <taxon>Araneus</taxon>
    </lineage>
</organism>
<gene>
    <name evidence="2" type="ORF">AVEN_120429_1</name>
</gene>
<sequence>MEIKPHSLELTFGRHPPLIMIFVAIRAHLFAIGMLNGLILMDSPTGAGWFESKVCLNFISGRVRPFLFKNSALKRSCWDFRLPGLGASEYRCEGVLPVTRLWFSFTYPVLTPWVYLNGVQVSIYKPWCNDSVFITQSGAKEISSNPS</sequence>
<name>A0A4Y2L8U2_ARAVE</name>